<accession>X1Q6R2</accession>
<reference evidence="1" key="1">
    <citation type="journal article" date="2014" name="Front. Microbiol.">
        <title>High frequency of phylogenetically diverse reductive dehalogenase-homologous genes in deep subseafloor sedimentary metagenomes.</title>
        <authorList>
            <person name="Kawai M."/>
            <person name="Futagami T."/>
            <person name="Toyoda A."/>
            <person name="Takaki Y."/>
            <person name="Nishi S."/>
            <person name="Hori S."/>
            <person name="Arai W."/>
            <person name="Tsubouchi T."/>
            <person name="Morono Y."/>
            <person name="Uchiyama I."/>
            <person name="Ito T."/>
            <person name="Fujiyama A."/>
            <person name="Inagaki F."/>
            <person name="Takami H."/>
        </authorList>
    </citation>
    <scope>NUCLEOTIDE SEQUENCE</scope>
    <source>
        <strain evidence="1">Expedition CK06-06</strain>
    </source>
</reference>
<sequence>MEIELTAILNLKPETTKQLHARIPEGVYKKLKVKCVSEDTS</sequence>
<protein>
    <submittedName>
        <fullName evidence="1">Uncharacterized protein</fullName>
    </submittedName>
</protein>
<dbReference type="EMBL" id="BARV01042159">
    <property type="protein sequence ID" value="GAI46760.1"/>
    <property type="molecule type" value="Genomic_DNA"/>
</dbReference>
<organism evidence="1">
    <name type="scientific">marine sediment metagenome</name>
    <dbReference type="NCBI Taxonomy" id="412755"/>
    <lineage>
        <taxon>unclassified sequences</taxon>
        <taxon>metagenomes</taxon>
        <taxon>ecological metagenomes</taxon>
    </lineage>
</organism>
<dbReference type="AlphaFoldDB" id="X1Q6R2"/>
<gene>
    <name evidence="1" type="ORF">S06H3_63526</name>
</gene>
<feature type="non-terminal residue" evidence="1">
    <location>
        <position position="41"/>
    </location>
</feature>
<proteinExistence type="predicted"/>
<name>X1Q6R2_9ZZZZ</name>
<comment type="caution">
    <text evidence="1">The sequence shown here is derived from an EMBL/GenBank/DDBJ whole genome shotgun (WGS) entry which is preliminary data.</text>
</comment>
<evidence type="ECO:0000313" key="1">
    <source>
        <dbReference type="EMBL" id="GAI46760.1"/>
    </source>
</evidence>